<dbReference type="RefSeq" id="WP_051177183.1">
    <property type="nucleotide sequence ID" value="NZ_JBFSOO010000007.1"/>
</dbReference>
<accession>A0ABV4JT33</accession>
<keyword evidence="3" id="KW-1185">Reference proteome</keyword>
<feature type="compositionally biased region" description="Polar residues" evidence="1">
    <location>
        <begin position="95"/>
        <end position="107"/>
    </location>
</feature>
<dbReference type="EMBL" id="JBFSOO010000007">
    <property type="protein sequence ID" value="MEZ6853867.1"/>
    <property type="molecule type" value="Genomic_DNA"/>
</dbReference>
<protein>
    <submittedName>
        <fullName evidence="2">Uncharacterized protein</fullName>
    </submittedName>
</protein>
<comment type="caution">
    <text evidence="2">The sequence shown here is derived from an EMBL/GenBank/DDBJ whole genome shotgun (WGS) entry which is preliminary data.</text>
</comment>
<feature type="compositionally biased region" description="Low complexity" evidence="1">
    <location>
        <begin position="38"/>
        <end position="49"/>
    </location>
</feature>
<feature type="compositionally biased region" description="Polar residues" evidence="1">
    <location>
        <begin position="50"/>
        <end position="60"/>
    </location>
</feature>
<dbReference type="Proteomes" id="UP001568358">
    <property type="component" value="Unassembled WGS sequence"/>
</dbReference>
<feature type="compositionally biased region" description="Polar residues" evidence="1">
    <location>
        <begin position="72"/>
        <end position="85"/>
    </location>
</feature>
<evidence type="ECO:0000313" key="3">
    <source>
        <dbReference type="Proteomes" id="UP001568358"/>
    </source>
</evidence>
<gene>
    <name evidence="2" type="ORF">AB2Z07_10045</name>
</gene>
<evidence type="ECO:0000313" key="2">
    <source>
        <dbReference type="EMBL" id="MEZ6853867.1"/>
    </source>
</evidence>
<organism evidence="2 3">
    <name type="scientific">Halodesulfovibrio aestuarii</name>
    <dbReference type="NCBI Taxonomy" id="126333"/>
    <lineage>
        <taxon>Bacteria</taxon>
        <taxon>Pseudomonadati</taxon>
        <taxon>Thermodesulfobacteriota</taxon>
        <taxon>Desulfovibrionia</taxon>
        <taxon>Desulfovibrionales</taxon>
        <taxon>Desulfovibrionaceae</taxon>
        <taxon>Halodesulfovibrio</taxon>
    </lineage>
</organism>
<proteinExistence type="predicted"/>
<sequence length="261" mass="27716">MHTVMDRNGTGAEADKGGGPQGSTNMGQLAQTGHAFASGSKDGQGSGQSAPPTSQQPSGTGYSGHTVLDGKTQASQQGAESTGNIVSKGIEPKGRSQNGSALGTEVSQEGHVQPFAVKFPEDMPVSQELLDNYQAFCADCGLNNEQAQQAVDFYLKEQARQMDAERELSMHILESGPWKGQFEQRLSVANSAVRALNTQLGGRLQPMLEAGLGNNHIFAEMMACVGDLLQEENFIPHAGGGATPRSMSTEDFLRNEVFKTR</sequence>
<evidence type="ECO:0000256" key="1">
    <source>
        <dbReference type="SAM" id="MobiDB-lite"/>
    </source>
</evidence>
<name>A0ABV4JT33_9BACT</name>
<feature type="region of interest" description="Disordered" evidence="1">
    <location>
        <begin position="1"/>
        <end position="107"/>
    </location>
</feature>
<reference evidence="2 3" key="1">
    <citation type="submission" date="2024-07" db="EMBL/GenBank/DDBJ databases">
        <title>Active virus-host system and metabolic interactions in a Lokiarchaeon culture.</title>
        <authorList>
            <person name="Ponce Toledo R.I."/>
            <person name="Rodrigues Oliveira T."/>
            <person name="Schleper C."/>
        </authorList>
    </citation>
    <scope>NUCLEOTIDE SEQUENCE [LARGE SCALE GENOMIC DNA]</scope>
    <source>
        <strain evidence="2 3">B35</strain>
    </source>
</reference>
<feature type="compositionally biased region" description="Polar residues" evidence="1">
    <location>
        <begin position="22"/>
        <end position="31"/>
    </location>
</feature>